<proteinExistence type="predicted"/>
<protein>
    <submittedName>
        <fullName evidence="1">Uncharacterized protein</fullName>
    </submittedName>
</protein>
<evidence type="ECO:0000313" key="2">
    <source>
        <dbReference type="Proteomes" id="UP000185746"/>
    </source>
</evidence>
<keyword evidence="2" id="KW-1185">Reference proteome</keyword>
<dbReference type="AlphaFoldDB" id="A0A1D8JCM2"/>
<name>A0A1D8JCM2_9BACL</name>
<dbReference type="KEGG" id="surl:BI350_01830"/>
<gene>
    <name evidence="1" type="ORF">BI350_01830</name>
</gene>
<accession>A0A1D8JCM2</accession>
<reference evidence="1 2" key="1">
    <citation type="submission" date="2016-09" db="EMBL/GenBank/DDBJ databases">
        <title>Complete genome sequence of the Lysinibacillus sphaericus LMG 22257, a specie of Bacillus with ureolytic activity that can effectively biodeposit calcium carbonate.</title>
        <authorList>
            <person name="Yan W."/>
        </authorList>
    </citation>
    <scope>NUCLEOTIDE SEQUENCE [LARGE SCALE GENOMIC DNA]</scope>
    <source>
        <strain evidence="1 2">LMG 22257</strain>
    </source>
</reference>
<evidence type="ECO:0000313" key="1">
    <source>
        <dbReference type="EMBL" id="AOV06467.1"/>
    </source>
</evidence>
<dbReference type="EMBL" id="CP017560">
    <property type="protein sequence ID" value="AOV06467.1"/>
    <property type="molecule type" value="Genomic_DNA"/>
</dbReference>
<sequence length="149" mass="16891">MSKKKKTGCCSCKYKKKCPQQLTPCEGSQCQQYRNWIASEGYDAQTNIVYNYTQINRYFCQAVEYCQSLGEPFRIATISELELLAHRFTYIDDDGNVKKCPTLVWSRDENGHPIIVRIAPCNGGKVEILRKLNIKKCKVQVICVAPAGG</sequence>
<dbReference type="Proteomes" id="UP000185746">
    <property type="component" value="Chromosome"/>
</dbReference>
<dbReference type="RefSeq" id="WP_075526572.1">
    <property type="nucleotide sequence ID" value="NZ_CP017560.1"/>
</dbReference>
<organism evidence="1 2">
    <name type="scientific">Sporosarcina ureilytica</name>
    <dbReference type="NCBI Taxonomy" id="298596"/>
    <lineage>
        <taxon>Bacteria</taxon>
        <taxon>Bacillati</taxon>
        <taxon>Bacillota</taxon>
        <taxon>Bacilli</taxon>
        <taxon>Bacillales</taxon>
        <taxon>Caryophanaceae</taxon>
        <taxon>Sporosarcina</taxon>
    </lineage>
</organism>